<organism evidence="2 3">
    <name type="scientific">Gymnopilus junonius</name>
    <name type="common">Spectacular rustgill mushroom</name>
    <name type="synonym">Gymnopilus spectabilis subsp. junonius</name>
    <dbReference type="NCBI Taxonomy" id="109634"/>
    <lineage>
        <taxon>Eukaryota</taxon>
        <taxon>Fungi</taxon>
        <taxon>Dikarya</taxon>
        <taxon>Basidiomycota</taxon>
        <taxon>Agaricomycotina</taxon>
        <taxon>Agaricomycetes</taxon>
        <taxon>Agaricomycetidae</taxon>
        <taxon>Agaricales</taxon>
        <taxon>Agaricineae</taxon>
        <taxon>Hymenogastraceae</taxon>
        <taxon>Gymnopilus</taxon>
    </lineage>
</organism>
<evidence type="ECO:0000313" key="3">
    <source>
        <dbReference type="Proteomes" id="UP000724874"/>
    </source>
</evidence>
<dbReference type="Proteomes" id="UP000724874">
    <property type="component" value="Unassembled WGS sequence"/>
</dbReference>
<evidence type="ECO:0000256" key="1">
    <source>
        <dbReference type="SAM" id="MobiDB-lite"/>
    </source>
</evidence>
<keyword evidence="3" id="KW-1185">Reference proteome</keyword>
<dbReference type="OrthoDB" id="1638493at2759"/>
<evidence type="ECO:0000313" key="2">
    <source>
        <dbReference type="EMBL" id="KAF8912031.1"/>
    </source>
</evidence>
<reference evidence="2" key="1">
    <citation type="submission" date="2020-11" db="EMBL/GenBank/DDBJ databases">
        <authorList>
            <consortium name="DOE Joint Genome Institute"/>
            <person name="Ahrendt S."/>
            <person name="Riley R."/>
            <person name="Andreopoulos W."/>
            <person name="LaButti K."/>
            <person name="Pangilinan J."/>
            <person name="Ruiz-duenas F.J."/>
            <person name="Barrasa J.M."/>
            <person name="Sanchez-Garcia M."/>
            <person name="Camarero S."/>
            <person name="Miyauchi S."/>
            <person name="Serrano A."/>
            <person name="Linde D."/>
            <person name="Babiker R."/>
            <person name="Drula E."/>
            <person name="Ayuso-Fernandez I."/>
            <person name="Pacheco R."/>
            <person name="Padilla G."/>
            <person name="Ferreira P."/>
            <person name="Barriuso J."/>
            <person name="Kellner H."/>
            <person name="Castanera R."/>
            <person name="Alfaro M."/>
            <person name="Ramirez L."/>
            <person name="Pisabarro A.G."/>
            <person name="Kuo A."/>
            <person name="Tritt A."/>
            <person name="Lipzen A."/>
            <person name="He G."/>
            <person name="Yan M."/>
            <person name="Ng V."/>
            <person name="Cullen D."/>
            <person name="Martin F."/>
            <person name="Rosso M.-N."/>
            <person name="Henrissat B."/>
            <person name="Hibbett D."/>
            <person name="Martinez A.T."/>
            <person name="Grigoriev I.V."/>
        </authorList>
    </citation>
    <scope>NUCLEOTIDE SEQUENCE</scope>
    <source>
        <strain evidence="2">AH 44721</strain>
    </source>
</reference>
<accession>A0A9P5P0Y3</accession>
<dbReference type="AlphaFoldDB" id="A0A9P5P0Y3"/>
<comment type="caution">
    <text evidence="2">The sequence shown here is derived from an EMBL/GenBank/DDBJ whole genome shotgun (WGS) entry which is preliminary data.</text>
</comment>
<gene>
    <name evidence="2" type="ORF">CPB84DRAFT_1671293</name>
</gene>
<name>A0A9P5P0Y3_GYMJU</name>
<protein>
    <submittedName>
        <fullName evidence="2">Uncharacterized protein</fullName>
    </submittedName>
</protein>
<sequence length="547" mass="60944">MYGELDAKYVLLQLFQQISNTFCHSSAYSLSGHISLSISSYYSLFESRRRARFLLQSLELTFEGQSEIHASNTGYSSLRLCSITRELAPSMPIELTNQGYEDDADPCVWNFVFNLPIPGWLPATTRLGMEDIGVRYGLYATAKFTNVEEEQSTSYFASLCAPFRSRIKSAEASKQIKVCRFISAPQVDVVETSTLNYLVHSTPASSPGLLPKDRIPAEVLSKIQVLASVPEYVNVKDNSVPVTLRLRTKDLCEEECQKIQVAEVAVDIIQEEKCRYRPSASSLARYPLPTKEMQPPNLPLRDPHPISSMYEVGLYVSDDLSESLARSFSLLHPSETGRYKLDRENYAFLNDARTDIPPTWYTMDTTLPFVHRNPTFGDDADNASEWAGSKNLRPSSHSPLYSVIHEVAISLTCTYDLEGKGGKVATEKLSFRIPLNFTHVAPRLQADPSRYLGHSSPPMQNAGSDALPNLPVYSQLFDSNGERKVDYSVPLPLYTPRSLTPTPESRDTPLVDVSSEPGPISDMNVYHNGLGGANEKMTTPVLLPFHS</sequence>
<feature type="region of interest" description="Disordered" evidence="1">
    <location>
        <begin position="495"/>
        <end position="519"/>
    </location>
</feature>
<dbReference type="EMBL" id="JADNYJ010000003">
    <property type="protein sequence ID" value="KAF8912031.1"/>
    <property type="molecule type" value="Genomic_DNA"/>
</dbReference>
<proteinExistence type="predicted"/>